<accession>A0ABQ3RAQ8</accession>
<protein>
    <recommendedName>
        <fullName evidence="3">EamA domain-containing protein</fullName>
    </recommendedName>
</protein>
<name>A0ABQ3RAQ8_STRRR</name>
<dbReference type="Gene3D" id="1.10.3730.20">
    <property type="match status" value="1"/>
</dbReference>
<evidence type="ECO:0000256" key="2">
    <source>
        <dbReference type="SAM" id="Phobius"/>
    </source>
</evidence>
<feature type="transmembrane region" description="Helical" evidence="2">
    <location>
        <begin position="62"/>
        <end position="78"/>
    </location>
</feature>
<proteinExistence type="inferred from homology"/>
<comment type="similarity">
    <text evidence="1">Belongs to the EamA transporter family.</text>
</comment>
<keyword evidence="2" id="KW-0812">Transmembrane</keyword>
<evidence type="ECO:0000313" key="4">
    <source>
        <dbReference type="EMBL" id="GHI52932.1"/>
    </source>
</evidence>
<comment type="caution">
    <text evidence="4">The sequence shown here is derived from an EMBL/GenBank/DDBJ whole genome shotgun (WGS) entry which is preliminary data.</text>
</comment>
<gene>
    <name evidence="4" type="ORF">Srubr_27780</name>
</gene>
<evidence type="ECO:0000313" key="5">
    <source>
        <dbReference type="Proteomes" id="UP000646738"/>
    </source>
</evidence>
<evidence type="ECO:0000256" key="1">
    <source>
        <dbReference type="ARBA" id="ARBA00007362"/>
    </source>
</evidence>
<dbReference type="Pfam" id="PF00892">
    <property type="entry name" value="EamA"/>
    <property type="match status" value="1"/>
</dbReference>
<keyword evidence="2" id="KW-1133">Transmembrane helix</keyword>
<evidence type="ECO:0000259" key="3">
    <source>
        <dbReference type="Pfam" id="PF00892"/>
    </source>
</evidence>
<feature type="transmembrane region" description="Helical" evidence="2">
    <location>
        <begin position="6"/>
        <end position="25"/>
    </location>
</feature>
<dbReference type="SUPFAM" id="SSF103481">
    <property type="entry name" value="Multidrug resistance efflux transporter EmrE"/>
    <property type="match status" value="1"/>
</dbReference>
<dbReference type="RefSeq" id="WP_229926761.1">
    <property type="nucleotide sequence ID" value="NZ_BNCB01000012.1"/>
</dbReference>
<dbReference type="EMBL" id="BNEA01000015">
    <property type="protein sequence ID" value="GHI52932.1"/>
    <property type="molecule type" value="Genomic_DNA"/>
</dbReference>
<feature type="transmembrane region" description="Helical" evidence="2">
    <location>
        <begin position="37"/>
        <end position="56"/>
    </location>
</feature>
<feature type="domain" description="EamA" evidence="3">
    <location>
        <begin position="5"/>
        <end position="78"/>
    </location>
</feature>
<dbReference type="InterPro" id="IPR037185">
    <property type="entry name" value="EmrE-like"/>
</dbReference>
<reference evidence="5" key="1">
    <citation type="submission" date="2023-07" db="EMBL/GenBank/DDBJ databases">
        <title>Whole genome shotgun sequence of Streptomyces achromogenes subsp. rubradiris NBRC 14000.</title>
        <authorList>
            <person name="Komaki H."/>
            <person name="Tamura T."/>
        </authorList>
    </citation>
    <scope>NUCLEOTIDE SEQUENCE [LARGE SCALE GENOMIC DNA]</scope>
    <source>
        <strain evidence="5">NBRC 14000</strain>
    </source>
</reference>
<sequence length="82" mass="8354">MSTRSGLLVAGYPALVPMALAHLLFGRGLGHVTASTAATLILLEPVMAAVLSVVVAGEHVDPLGWAGIVLVGVGLLILDDRE</sequence>
<keyword evidence="2" id="KW-0472">Membrane</keyword>
<dbReference type="InterPro" id="IPR000620">
    <property type="entry name" value="EamA_dom"/>
</dbReference>
<dbReference type="Proteomes" id="UP000646738">
    <property type="component" value="Unassembled WGS sequence"/>
</dbReference>
<organism evidence="4 5">
    <name type="scientific">Streptomyces rubradiris</name>
    <name type="common">Streptomyces achromogenes subsp. rubradiris</name>
    <dbReference type="NCBI Taxonomy" id="285531"/>
    <lineage>
        <taxon>Bacteria</taxon>
        <taxon>Bacillati</taxon>
        <taxon>Actinomycetota</taxon>
        <taxon>Actinomycetes</taxon>
        <taxon>Kitasatosporales</taxon>
        <taxon>Streptomycetaceae</taxon>
        <taxon>Streptomyces</taxon>
    </lineage>
</organism>
<keyword evidence="5" id="KW-1185">Reference proteome</keyword>